<feature type="domain" description="UspA" evidence="1">
    <location>
        <begin position="1"/>
        <end position="144"/>
    </location>
</feature>
<accession>A0A1Y2HNT4</accession>
<evidence type="ECO:0000259" key="1">
    <source>
        <dbReference type="Pfam" id="PF00582"/>
    </source>
</evidence>
<protein>
    <recommendedName>
        <fullName evidence="1">UspA domain-containing protein</fullName>
    </recommendedName>
</protein>
<dbReference type="PRINTS" id="PR01438">
    <property type="entry name" value="UNVRSLSTRESS"/>
</dbReference>
<evidence type="ECO:0000313" key="2">
    <source>
        <dbReference type="EMBL" id="ORZ35624.1"/>
    </source>
</evidence>
<dbReference type="SUPFAM" id="SSF52402">
    <property type="entry name" value="Adenine nucleotide alpha hydrolases-like"/>
    <property type="match status" value="1"/>
</dbReference>
<dbReference type="CDD" id="cd23659">
    <property type="entry name" value="USP_At3g01520-like"/>
    <property type="match status" value="1"/>
</dbReference>
<dbReference type="AlphaFoldDB" id="A0A1Y2HNT4"/>
<proteinExistence type="predicted"/>
<dbReference type="Proteomes" id="UP000193411">
    <property type="component" value="Unassembled WGS sequence"/>
</dbReference>
<dbReference type="EMBL" id="MCFL01000021">
    <property type="protein sequence ID" value="ORZ35624.1"/>
    <property type="molecule type" value="Genomic_DNA"/>
</dbReference>
<keyword evidence="3" id="KW-1185">Reference proteome</keyword>
<dbReference type="InterPro" id="IPR006015">
    <property type="entry name" value="Universal_stress_UspA"/>
</dbReference>
<comment type="caution">
    <text evidence="2">The sequence shown here is derived from an EMBL/GenBank/DDBJ whole genome shotgun (WGS) entry which is preliminary data.</text>
</comment>
<sequence>MDDSTASQAALTWTLNQLVSPSRDHLIILTVAHYKTAGLLKTNEEKTARRELKAEEQAQIVVNYAAAHIAQWIESLKISLSFELVTLKAADGKVQEVITDYARDINSNVLILGSHAGGAIRKTLFGSTATYCLTHATTPVIVVREEGTVMAA</sequence>
<gene>
    <name evidence="2" type="ORF">BCR44DRAFT_1433870</name>
</gene>
<dbReference type="OrthoDB" id="843225at2759"/>
<dbReference type="InterPro" id="IPR006016">
    <property type="entry name" value="UspA"/>
</dbReference>
<dbReference type="Pfam" id="PF00582">
    <property type="entry name" value="Usp"/>
    <property type="match status" value="1"/>
</dbReference>
<dbReference type="Gene3D" id="3.40.50.620">
    <property type="entry name" value="HUPs"/>
    <property type="match status" value="1"/>
</dbReference>
<dbReference type="InterPro" id="IPR014729">
    <property type="entry name" value="Rossmann-like_a/b/a_fold"/>
</dbReference>
<name>A0A1Y2HNT4_9FUNG</name>
<reference evidence="2 3" key="1">
    <citation type="submission" date="2016-07" db="EMBL/GenBank/DDBJ databases">
        <title>Pervasive Adenine N6-methylation of Active Genes in Fungi.</title>
        <authorList>
            <consortium name="DOE Joint Genome Institute"/>
            <person name="Mondo S.J."/>
            <person name="Dannebaum R.O."/>
            <person name="Kuo R.C."/>
            <person name="Labutti K."/>
            <person name="Haridas S."/>
            <person name="Kuo A."/>
            <person name="Salamov A."/>
            <person name="Ahrendt S.R."/>
            <person name="Lipzen A."/>
            <person name="Sullivan W."/>
            <person name="Andreopoulos W.B."/>
            <person name="Clum A."/>
            <person name="Lindquist E."/>
            <person name="Daum C."/>
            <person name="Ramamoorthy G.K."/>
            <person name="Gryganskyi A."/>
            <person name="Culley D."/>
            <person name="Magnuson J.K."/>
            <person name="James T.Y."/>
            <person name="O'Malley M.A."/>
            <person name="Stajich J.E."/>
            <person name="Spatafora J.W."/>
            <person name="Visel A."/>
            <person name="Grigoriev I.V."/>
        </authorList>
    </citation>
    <scope>NUCLEOTIDE SEQUENCE [LARGE SCALE GENOMIC DNA]</scope>
    <source>
        <strain evidence="2 3">PL171</strain>
    </source>
</reference>
<dbReference type="PANTHER" id="PTHR31964:SF113">
    <property type="entry name" value="USPA DOMAIN-CONTAINING PROTEIN"/>
    <property type="match status" value="1"/>
</dbReference>
<evidence type="ECO:0000313" key="3">
    <source>
        <dbReference type="Proteomes" id="UP000193411"/>
    </source>
</evidence>
<organism evidence="2 3">
    <name type="scientific">Catenaria anguillulae PL171</name>
    <dbReference type="NCBI Taxonomy" id="765915"/>
    <lineage>
        <taxon>Eukaryota</taxon>
        <taxon>Fungi</taxon>
        <taxon>Fungi incertae sedis</taxon>
        <taxon>Blastocladiomycota</taxon>
        <taxon>Blastocladiomycetes</taxon>
        <taxon>Blastocladiales</taxon>
        <taxon>Catenariaceae</taxon>
        <taxon>Catenaria</taxon>
    </lineage>
</organism>
<dbReference type="PANTHER" id="PTHR31964">
    <property type="entry name" value="ADENINE NUCLEOTIDE ALPHA HYDROLASES-LIKE SUPERFAMILY PROTEIN"/>
    <property type="match status" value="1"/>
</dbReference>